<comment type="caution">
    <text evidence="4">The sequence shown here is derived from an EMBL/GenBank/DDBJ whole genome shotgun (WGS) entry which is preliminary data.</text>
</comment>
<dbReference type="PANTHER" id="PTHR11717:SF7">
    <property type="entry name" value="LOW MOLECULAR WEIGHT PHOSPHOTYROSINE PROTEIN PHOSPHATASE"/>
    <property type="match status" value="1"/>
</dbReference>
<evidence type="ECO:0000313" key="5">
    <source>
        <dbReference type="Proteomes" id="UP000824094"/>
    </source>
</evidence>
<dbReference type="InterPro" id="IPR050438">
    <property type="entry name" value="LMW_PTPase"/>
</dbReference>
<sequence>MAEFLMKKRVEDMGIAEKFHIESAATSSEEIGSPVHRGTAKILNAAGIDCSGKRARRVTADDYENFDYIIGMDQYNLRNLLRFFGGDPENKIRLLLDFTSDPGDVADPWYTRDFDATYRDVTRGIGGFLSETESVWR</sequence>
<gene>
    <name evidence="4" type="ORF">IAB05_02335</name>
</gene>
<dbReference type="InterPro" id="IPR023485">
    <property type="entry name" value="Ptyr_pPase"/>
</dbReference>
<dbReference type="Gene3D" id="3.40.50.2300">
    <property type="match status" value="1"/>
</dbReference>
<comment type="catalytic activity">
    <reaction evidence="2">
        <text>O-phospho-L-tyrosyl-[protein] + H2O = L-tyrosyl-[protein] + phosphate</text>
        <dbReference type="Rhea" id="RHEA:10684"/>
        <dbReference type="Rhea" id="RHEA-COMP:10136"/>
        <dbReference type="Rhea" id="RHEA-COMP:20101"/>
        <dbReference type="ChEBI" id="CHEBI:15377"/>
        <dbReference type="ChEBI" id="CHEBI:43474"/>
        <dbReference type="ChEBI" id="CHEBI:46858"/>
        <dbReference type="ChEBI" id="CHEBI:61978"/>
        <dbReference type="EC" id="3.1.3.48"/>
    </reaction>
</comment>
<proteinExistence type="predicted"/>
<evidence type="ECO:0000259" key="3">
    <source>
        <dbReference type="SMART" id="SM00226"/>
    </source>
</evidence>
<dbReference type="SUPFAM" id="SSF52788">
    <property type="entry name" value="Phosphotyrosine protein phosphatases I"/>
    <property type="match status" value="1"/>
</dbReference>
<dbReference type="PANTHER" id="PTHR11717">
    <property type="entry name" value="LOW MOLECULAR WEIGHT PROTEIN TYROSINE PHOSPHATASE"/>
    <property type="match status" value="1"/>
</dbReference>
<dbReference type="AlphaFoldDB" id="A0A9D1MH54"/>
<dbReference type="CDD" id="cd16343">
    <property type="entry name" value="LMWPTP"/>
    <property type="match status" value="1"/>
</dbReference>
<dbReference type="SMART" id="SM00226">
    <property type="entry name" value="LMWPc"/>
    <property type="match status" value="1"/>
</dbReference>
<protein>
    <recommendedName>
        <fullName evidence="1">protein-tyrosine-phosphatase</fullName>
        <ecNumber evidence="1">3.1.3.48</ecNumber>
    </recommendedName>
</protein>
<dbReference type="Pfam" id="PF01451">
    <property type="entry name" value="LMWPc"/>
    <property type="match status" value="1"/>
</dbReference>
<evidence type="ECO:0000256" key="1">
    <source>
        <dbReference type="ARBA" id="ARBA00013064"/>
    </source>
</evidence>
<reference evidence="4" key="2">
    <citation type="journal article" date="2021" name="PeerJ">
        <title>Extensive microbial diversity within the chicken gut microbiome revealed by metagenomics and culture.</title>
        <authorList>
            <person name="Gilroy R."/>
            <person name="Ravi A."/>
            <person name="Getino M."/>
            <person name="Pursley I."/>
            <person name="Horton D.L."/>
            <person name="Alikhan N.F."/>
            <person name="Baker D."/>
            <person name="Gharbi K."/>
            <person name="Hall N."/>
            <person name="Watson M."/>
            <person name="Adriaenssens E.M."/>
            <person name="Foster-Nyarko E."/>
            <person name="Jarju S."/>
            <person name="Secka A."/>
            <person name="Antonio M."/>
            <person name="Oren A."/>
            <person name="Chaudhuri R.R."/>
            <person name="La Ragione R."/>
            <person name="Hildebrand F."/>
            <person name="Pallen M.J."/>
        </authorList>
    </citation>
    <scope>NUCLEOTIDE SEQUENCE</scope>
    <source>
        <strain evidence="4">18911</strain>
    </source>
</reference>
<evidence type="ECO:0000313" key="4">
    <source>
        <dbReference type="EMBL" id="HIU60212.1"/>
    </source>
</evidence>
<dbReference type="GO" id="GO:0004725">
    <property type="term" value="F:protein tyrosine phosphatase activity"/>
    <property type="evidence" value="ECO:0007669"/>
    <property type="project" value="UniProtKB-EC"/>
</dbReference>
<dbReference type="Proteomes" id="UP000824094">
    <property type="component" value="Unassembled WGS sequence"/>
</dbReference>
<feature type="domain" description="Phosphotyrosine protein phosphatase I" evidence="3">
    <location>
        <begin position="1"/>
        <end position="131"/>
    </location>
</feature>
<name>A0A9D1MH54_9FIRM</name>
<organism evidence="4 5">
    <name type="scientific">Candidatus Stercoripulliclostridium merdigallinarum</name>
    <dbReference type="NCBI Taxonomy" id="2840951"/>
    <lineage>
        <taxon>Bacteria</taxon>
        <taxon>Bacillati</taxon>
        <taxon>Bacillota</taxon>
        <taxon>Clostridia</taxon>
        <taxon>Eubacteriales</taxon>
        <taxon>Candidatus Stercoripulliclostridium</taxon>
    </lineage>
</organism>
<reference evidence="4" key="1">
    <citation type="submission" date="2020-10" db="EMBL/GenBank/DDBJ databases">
        <authorList>
            <person name="Gilroy R."/>
        </authorList>
    </citation>
    <scope>NUCLEOTIDE SEQUENCE</scope>
    <source>
        <strain evidence="4">18911</strain>
    </source>
</reference>
<evidence type="ECO:0000256" key="2">
    <source>
        <dbReference type="ARBA" id="ARBA00051722"/>
    </source>
</evidence>
<dbReference type="EMBL" id="DVNF01000072">
    <property type="protein sequence ID" value="HIU60212.1"/>
    <property type="molecule type" value="Genomic_DNA"/>
</dbReference>
<dbReference type="InterPro" id="IPR036196">
    <property type="entry name" value="Ptyr_pPase_sf"/>
</dbReference>
<dbReference type="EC" id="3.1.3.48" evidence="1"/>
<accession>A0A9D1MH54</accession>